<gene>
    <name evidence="2" type="primary">Necator_chrIII.g12215</name>
    <name evidence="2" type="ORF">RB195_011449</name>
</gene>
<name>A0ABR1D2F4_NECAM</name>
<feature type="transmembrane region" description="Helical" evidence="1">
    <location>
        <begin position="128"/>
        <end position="147"/>
    </location>
</feature>
<feature type="transmembrane region" description="Helical" evidence="1">
    <location>
        <begin position="79"/>
        <end position="101"/>
    </location>
</feature>
<evidence type="ECO:0000256" key="1">
    <source>
        <dbReference type="SAM" id="Phobius"/>
    </source>
</evidence>
<sequence>MARPLSWFLTPLPILKLCELVCLLLVIVFFIDGRIQWGAYSMIYVSAFLLAFGCILTLLILYFEVPKMSKQVPWLQVELFWNVLGCALCAAGCILLTWDWWQMQSGRNQHHSRLAPKNIGETRWMRRVAIVAGSLLLASCLFLFTLARVKRTGIH</sequence>
<feature type="transmembrane region" description="Helical" evidence="1">
    <location>
        <begin position="12"/>
        <end position="31"/>
    </location>
</feature>
<dbReference type="EMBL" id="JAVFWL010000003">
    <property type="protein sequence ID" value="KAK6744733.1"/>
    <property type="molecule type" value="Genomic_DNA"/>
</dbReference>
<comment type="caution">
    <text evidence="2">The sequence shown here is derived from an EMBL/GenBank/DDBJ whole genome shotgun (WGS) entry which is preliminary data.</text>
</comment>
<evidence type="ECO:0000313" key="2">
    <source>
        <dbReference type="EMBL" id="KAK6744733.1"/>
    </source>
</evidence>
<evidence type="ECO:0000313" key="3">
    <source>
        <dbReference type="Proteomes" id="UP001303046"/>
    </source>
</evidence>
<keyword evidence="1" id="KW-0812">Transmembrane</keyword>
<feature type="transmembrane region" description="Helical" evidence="1">
    <location>
        <begin position="43"/>
        <end position="63"/>
    </location>
</feature>
<accession>A0ABR1D2F4</accession>
<organism evidence="2 3">
    <name type="scientific">Necator americanus</name>
    <name type="common">Human hookworm</name>
    <dbReference type="NCBI Taxonomy" id="51031"/>
    <lineage>
        <taxon>Eukaryota</taxon>
        <taxon>Metazoa</taxon>
        <taxon>Ecdysozoa</taxon>
        <taxon>Nematoda</taxon>
        <taxon>Chromadorea</taxon>
        <taxon>Rhabditida</taxon>
        <taxon>Rhabditina</taxon>
        <taxon>Rhabditomorpha</taxon>
        <taxon>Strongyloidea</taxon>
        <taxon>Ancylostomatidae</taxon>
        <taxon>Bunostominae</taxon>
        <taxon>Necator</taxon>
    </lineage>
</organism>
<keyword evidence="1" id="KW-1133">Transmembrane helix</keyword>
<keyword evidence="1" id="KW-0472">Membrane</keyword>
<dbReference type="Proteomes" id="UP001303046">
    <property type="component" value="Unassembled WGS sequence"/>
</dbReference>
<evidence type="ECO:0008006" key="4">
    <source>
        <dbReference type="Google" id="ProtNLM"/>
    </source>
</evidence>
<reference evidence="2 3" key="1">
    <citation type="submission" date="2023-08" db="EMBL/GenBank/DDBJ databases">
        <title>A Necator americanus chromosomal reference genome.</title>
        <authorList>
            <person name="Ilik V."/>
            <person name="Petrzelkova K.J."/>
            <person name="Pardy F."/>
            <person name="Fuh T."/>
            <person name="Niatou-Singa F.S."/>
            <person name="Gouil Q."/>
            <person name="Baker L."/>
            <person name="Ritchie M.E."/>
            <person name="Jex A.R."/>
            <person name="Gazzola D."/>
            <person name="Li H."/>
            <person name="Toshio Fujiwara R."/>
            <person name="Zhan B."/>
            <person name="Aroian R.V."/>
            <person name="Pafco B."/>
            <person name="Schwarz E.M."/>
        </authorList>
    </citation>
    <scope>NUCLEOTIDE SEQUENCE [LARGE SCALE GENOMIC DNA]</scope>
    <source>
        <strain evidence="2 3">Aroian</strain>
        <tissue evidence="2">Whole animal</tissue>
    </source>
</reference>
<keyword evidence="3" id="KW-1185">Reference proteome</keyword>
<protein>
    <recommendedName>
        <fullName evidence="4">MARVEL domain-containing protein</fullName>
    </recommendedName>
</protein>
<proteinExistence type="predicted"/>